<dbReference type="OrthoDB" id="1641132at2759"/>
<name>W9RNN9_9ROSA</name>
<protein>
    <recommendedName>
        <fullName evidence="8">TMEM205-like domain-containing protein</fullName>
    </recommendedName>
</protein>
<evidence type="ECO:0000259" key="8">
    <source>
        <dbReference type="Pfam" id="PF13664"/>
    </source>
</evidence>
<sequence>MMNVVSLCLVVTSLVTAGVLSPTPKKQNNGDDLIVKEGHRVVVVEYDQEGQPITKVSISPEDKTRQRFNSDKLKEAASVLPNLGQGLSTPKADGGGEGEGDGEWRSPKELICDAYGKCKHKIVDAIGRTKEAVSEKAHDVAEKTKEMKEKAEDVVEKAKEAVSEKARGFAEKTRETGHEAQDATERKAHVFIEKTKEAAHEAVEKKKKAAYRMEEAAEESYGKAKEAVRNKAQEVEGQARERAEKTWEAAKDAKDVGKTFVKDVASNVTKFAATFRKQAGATFRELVTGKALNPVVGVVYLVTFSTAYGTAVWETFILSYVLAGALPRQQFGVVQSKIYPVYFRTMAWGIGTAVLGLLVTGRGKAFSSMAEKFQIFNLLASLVLVFVNMLYLEPRATKVMFERMRVEKEEGRGREELPAEQPSAAEPAVSSMPAETAEQEAVRNRILSLNGRLKKLNTWSSFLNILSLMSLSWHVYYLGQRLHMTY</sequence>
<keyword evidence="2 6" id="KW-0812">Transmembrane</keyword>
<reference evidence="10" key="1">
    <citation type="submission" date="2013-01" db="EMBL/GenBank/DDBJ databases">
        <title>Draft Genome Sequence of a Mulberry Tree, Morus notabilis C.K. Schneid.</title>
        <authorList>
            <person name="He N."/>
            <person name="Zhao S."/>
        </authorList>
    </citation>
    <scope>NUCLEOTIDE SEQUENCE</scope>
</reference>
<dbReference type="Gene3D" id="1.20.120.20">
    <property type="entry name" value="Apolipoprotein"/>
    <property type="match status" value="1"/>
</dbReference>
<evidence type="ECO:0000256" key="6">
    <source>
        <dbReference type="SAM" id="Phobius"/>
    </source>
</evidence>
<dbReference type="InterPro" id="IPR025423">
    <property type="entry name" value="TMEM205-like"/>
</dbReference>
<evidence type="ECO:0000256" key="2">
    <source>
        <dbReference type="ARBA" id="ARBA00022692"/>
    </source>
</evidence>
<feature type="region of interest" description="Disordered" evidence="5">
    <location>
        <begin position="79"/>
        <end position="105"/>
    </location>
</feature>
<dbReference type="EMBL" id="KE344453">
    <property type="protein sequence ID" value="EXB62486.1"/>
    <property type="molecule type" value="Genomic_DNA"/>
</dbReference>
<feature type="chain" id="PRO_5004932688" description="TMEM205-like domain-containing protein" evidence="7">
    <location>
        <begin position="18"/>
        <end position="486"/>
    </location>
</feature>
<evidence type="ECO:0000256" key="5">
    <source>
        <dbReference type="SAM" id="MobiDB-lite"/>
    </source>
</evidence>
<feature type="transmembrane region" description="Helical" evidence="6">
    <location>
        <begin position="459"/>
        <end position="479"/>
    </location>
</feature>
<evidence type="ECO:0000256" key="7">
    <source>
        <dbReference type="SAM" id="SignalP"/>
    </source>
</evidence>
<comment type="subcellular location">
    <subcellularLocation>
        <location evidence="1">Membrane</location>
    </subcellularLocation>
</comment>
<keyword evidence="7" id="KW-0732">Signal</keyword>
<dbReference type="PANTHER" id="PTHR47652">
    <property type="entry name" value="MITOCHONDRIAL IMPORT INNER MEMBRANE TRANSLOCASE SUBUNIT TIM44"/>
    <property type="match status" value="1"/>
</dbReference>
<organism evidence="9 10">
    <name type="scientific">Morus notabilis</name>
    <dbReference type="NCBI Taxonomy" id="981085"/>
    <lineage>
        <taxon>Eukaryota</taxon>
        <taxon>Viridiplantae</taxon>
        <taxon>Streptophyta</taxon>
        <taxon>Embryophyta</taxon>
        <taxon>Tracheophyta</taxon>
        <taxon>Spermatophyta</taxon>
        <taxon>Magnoliopsida</taxon>
        <taxon>eudicotyledons</taxon>
        <taxon>Gunneridae</taxon>
        <taxon>Pentapetalae</taxon>
        <taxon>rosids</taxon>
        <taxon>fabids</taxon>
        <taxon>Rosales</taxon>
        <taxon>Moraceae</taxon>
        <taxon>Moreae</taxon>
        <taxon>Morus</taxon>
    </lineage>
</organism>
<feature type="domain" description="TMEM205-like" evidence="8">
    <location>
        <begin position="303"/>
        <end position="404"/>
    </location>
</feature>
<dbReference type="Pfam" id="PF13664">
    <property type="entry name" value="DUF4149"/>
    <property type="match status" value="1"/>
</dbReference>
<evidence type="ECO:0000256" key="3">
    <source>
        <dbReference type="ARBA" id="ARBA00022989"/>
    </source>
</evidence>
<dbReference type="PANTHER" id="PTHR47652:SF3">
    <property type="entry name" value="MITOCHONDRIAL IMPORT INNER MEMBRANE TRANSLOCASE SUBUNIT TIM44"/>
    <property type="match status" value="1"/>
</dbReference>
<dbReference type="eggNOG" id="KOG2886">
    <property type="taxonomic scope" value="Eukaryota"/>
</dbReference>
<evidence type="ECO:0000256" key="4">
    <source>
        <dbReference type="ARBA" id="ARBA00023136"/>
    </source>
</evidence>
<keyword evidence="4 6" id="KW-0472">Membrane</keyword>
<keyword evidence="3 6" id="KW-1133">Transmembrane helix</keyword>
<proteinExistence type="predicted"/>
<feature type="signal peptide" evidence="7">
    <location>
        <begin position="1"/>
        <end position="17"/>
    </location>
</feature>
<dbReference type="KEGG" id="mnt:21391660"/>
<dbReference type="Proteomes" id="UP000030645">
    <property type="component" value="Unassembled WGS sequence"/>
</dbReference>
<evidence type="ECO:0000313" key="9">
    <source>
        <dbReference type="EMBL" id="EXB62486.1"/>
    </source>
</evidence>
<evidence type="ECO:0000256" key="1">
    <source>
        <dbReference type="ARBA" id="ARBA00004370"/>
    </source>
</evidence>
<evidence type="ECO:0000313" key="10">
    <source>
        <dbReference type="Proteomes" id="UP000030645"/>
    </source>
</evidence>
<feature type="region of interest" description="Disordered" evidence="5">
    <location>
        <begin position="165"/>
        <end position="184"/>
    </location>
</feature>
<dbReference type="AlphaFoldDB" id="W9RNN9"/>
<feature type="transmembrane region" description="Helical" evidence="6">
    <location>
        <begin position="373"/>
        <end position="392"/>
    </location>
</feature>
<feature type="transmembrane region" description="Helical" evidence="6">
    <location>
        <begin position="341"/>
        <end position="361"/>
    </location>
</feature>
<dbReference type="GO" id="GO:0016020">
    <property type="term" value="C:membrane"/>
    <property type="evidence" value="ECO:0007669"/>
    <property type="project" value="UniProtKB-SubCell"/>
</dbReference>
<gene>
    <name evidence="9" type="ORF">L484_008289</name>
</gene>
<keyword evidence="10" id="KW-1185">Reference proteome</keyword>
<feature type="region of interest" description="Disordered" evidence="5">
    <location>
        <begin position="411"/>
        <end position="436"/>
    </location>
</feature>
<accession>W9RNN9</accession>